<dbReference type="PANTHER" id="PTHR13710:SF105">
    <property type="entry name" value="ATP-DEPENDENT DNA HELICASE Q1"/>
    <property type="match status" value="1"/>
</dbReference>
<dbReference type="NCBIfam" id="TIGR00614">
    <property type="entry name" value="recQ_fam"/>
    <property type="match status" value="1"/>
</dbReference>
<dbReference type="SMART" id="SM00487">
    <property type="entry name" value="DEXDc"/>
    <property type="match status" value="1"/>
</dbReference>
<comment type="catalytic activity">
    <reaction evidence="10">
        <text>Couples ATP hydrolysis with the unwinding of duplex DNA by translocating in the 3'-5' direction.</text>
        <dbReference type="EC" id="5.6.2.4"/>
    </reaction>
</comment>
<reference evidence="17 18" key="1">
    <citation type="journal article" date="2011" name="PLoS Pathog.">
        <title>Dynamic evolution of pathogenicity revealed by sequencing and comparative genomics of 19 Pseudomonas syringae isolates.</title>
        <authorList>
            <person name="Baltrus D.A."/>
            <person name="Nishimura M.T."/>
            <person name="Romanchuk A."/>
            <person name="Chang J.H."/>
            <person name="Mukhtar M.S."/>
            <person name="Cherkis K."/>
            <person name="Roach J."/>
            <person name="Grant S.R."/>
            <person name="Jones C.D."/>
            <person name="Dangl J.L."/>
        </authorList>
    </citation>
    <scope>NUCLEOTIDE SEQUENCE [LARGE SCALE GENOMIC DNA]</scope>
    <source>
        <strain evidence="17 18">M301315</strain>
    </source>
</reference>
<feature type="domain" description="Helicase C-terminal" evidence="16">
    <location>
        <begin position="227"/>
        <end position="374"/>
    </location>
</feature>
<dbReference type="FunFam" id="3.40.50.300:FF:001389">
    <property type="entry name" value="ATP-dependent DNA helicase RecQ"/>
    <property type="match status" value="1"/>
</dbReference>
<dbReference type="InterPro" id="IPR010997">
    <property type="entry name" value="HRDC-like_sf"/>
</dbReference>
<dbReference type="GeneID" id="39473838"/>
<dbReference type="GO" id="GO:0016787">
    <property type="term" value="F:hydrolase activity"/>
    <property type="evidence" value="ECO:0007669"/>
    <property type="project" value="UniProtKB-KW"/>
</dbReference>
<evidence type="ECO:0000259" key="14">
    <source>
        <dbReference type="PROSITE" id="PS50967"/>
    </source>
</evidence>
<protein>
    <recommendedName>
        <fullName evidence="12">ATP-dependent DNA helicase RecQ</fullName>
        <ecNumber evidence="11">5.6.2.4</ecNumber>
    </recommendedName>
    <alternativeName>
        <fullName evidence="13">DNA 3'-5' helicase RecQ</fullName>
    </alternativeName>
</protein>
<evidence type="ECO:0000256" key="12">
    <source>
        <dbReference type="ARBA" id="ARBA00044535"/>
    </source>
</evidence>
<dbReference type="InterPro" id="IPR002121">
    <property type="entry name" value="HRDC_dom"/>
</dbReference>
<sequence>MIVNGRTLQQTLHSVWGFDSLREAQVPIIDSVVNGRDSLSILKTSGGKSLCYQLPTLHRGGMTLVISPLISLMKDQVDALERINVSATYVNSSIETALVRSRYNGLATGQFKLFYVAPERFLDQGFMEALSQSPIDMIAIDEAHCASQWGHDFRPQYSKLGRAIDELESRLGRRLQRVAFTATATAKVQADIVNILGLRSPDIHLQDFDRENLTYAVVSADRDRAPEIEKAIREHSGDCIIVYCVTVKEVERIHAHLLGSGIKAGKYHGKLSPEMKSSIQEDFIAGKTQILVSTSAFGMGVDKADIRVVIHAQMPGSLEAWYQEAGRAGRDGKPAKAILFYNPGDRSIHQFFIGMASPQVKAITAIKSLVHSRLISGPDILDTRWLASICREDVSSAQVDSILSMMVGQGELSRRENVFALDQFDPDENYIWVDEIRRNNWQKVNAMQAWAETTLCRRWTVLKYFGLKEAHTRCGTCDTCLSESFSKSQTDASQRYIRPITLINLANCLDKLAKCSSKNWLKVLLGMIPTSSLKEGEVEVAGRFMNYAVGDMERWREMLIKESLVSPENEMTERGTSWVKGQIELSLTSFSRAPEKAQDEIDPELLQKLKKWRKVVANREDMPEFSVFNEVRLQLLATLKTIDDKALEEIGFTQAWRNKYGDLLKKVYLQHEEQSLAP</sequence>
<organism evidence="17 18">
    <name type="scientific">Pseudomonas amygdali pv. lachrymans str. M301315</name>
    <dbReference type="NCBI Taxonomy" id="629260"/>
    <lineage>
        <taxon>Bacteria</taxon>
        <taxon>Pseudomonadati</taxon>
        <taxon>Pseudomonadota</taxon>
        <taxon>Gammaproteobacteria</taxon>
        <taxon>Pseudomonadales</taxon>
        <taxon>Pseudomonadaceae</taxon>
        <taxon>Pseudomonas</taxon>
        <taxon>Pseudomonas amygdali</taxon>
    </lineage>
</organism>
<dbReference type="Gene3D" id="1.10.150.80">
    <property type="entry name" value="HRDC domain"/>
    <property type="match status" value="1"/>
</dbReference>
<dbReference type="SUPFAM" id="SSF47819">
    <property type="entry name" value="HRDC-like"/>
    <property type="match status" value="1"/>
</dbReference>
<keyword evidence="4" id="KW-0547">Nucleotide-binding</keyword>
<dbReference type="PROSITE" id="PS51194">
    <property type="entry name" value="HELICASE_CTER"/>
    <property type="match status" value="1"/>
</dbReference>
<evidence type="ECO:0000256" key="13">
    <source>
        <dbReference type="ARBA" id="ARBA00044550"/>
    </source>
</evidence>
<keyword evidence="8" id="KW-0238">DNA-binding</keyword>
<dbReference type="GO" id="GO:0030894">
    <property type="term" value="C:replisome"/>
    <property type="evidence" value="ECO:0007669"/>
    <property type="project" value="TreeGrafter"/>
</dbReference>
<evidence type="ECO:0000259" key="16">
    <source>
        <dbReference type="PROSITE" id="PS51194"/>
    </source>
</evidence>
<comment type="similarity">
    <text evidence="2">Belongs to the helicase family. RecQ subfamily.</text>
</comment>
<evidence type="ECO:0000256" key="10">
    <source>
        <dbReference type="ARBA" id="ARBA00034617"/>
    </source>
</evidence>
<dbReference type="GO" id="GO:0006281">
    <property type="term" value="P:DNA repair"/>
    <property type="evidence" value="ECO:0007669"/>
    <property type="project" value="TreeGrafter"/>
</dbReference>
<evidence type="ECO:0000256" key="6">
    <source>
        <dbReference type="ARBA" id="ARBA00022806"/>
    </source>
</evidence>
<feature type="domain" description="Helicase ATP-binding" evidence="15">
    <location>
        <begin position="29"/>
        <end position="202"/>
    </location>
</feature>
<dbReference type="GO" id="GO:0043138">
    <property type="term" value="F:3'-5' DNA helicase activity"/>
    <property type="evidence" value="ECO:0007669"/>
    <property type="project" value="UniProtKB-EC"/>
</dbReference>
<evidence type="ECO:0000256" key="3">
    <source>
        <dbReference type="ARBA" id="ARBA00022723"/>
    </source>
</evidence>
<dbReference type="InterPro" id="IPR004589">
    <property type="entry name" value="DNA_helicase_ATP-dep_RecQ"/>
</dbReference>
<dbReference type="InterPro" id="IPR036388">
    <property type="entry name" value="WH-like_DNA-bd_sf"/>
</dbReference>
<dbReference type="CDD" id="cd17920">
    <property type="entry name" value="DEXHc_RecQ"/>
    <property type="match status" value="1"/>
</dbReference>
<dbReference type="InterPro" id="IPR011545">
    <property type="entry name" value="DEAD/DEAH_box_helicase_dom"/>
</dbReference>
<dbReference type="EMBL" id="CP031226">
    <property type="protein sequence ID" value="AXH59407.1"/>
    <property type="molecule type" value="Genomic_DNA"/>
</dbReference>
<dbReference type="InterPro" id="IPR014001">
    <property type="entry name" value="Helicase_ATP-bd"/>
</dbReference>
<dbReference type="GO" id="GO:0005737">
    <property type="term" value="C:cytoplasm"/>
    <property type="evidence" value="ECO:0007669"/>
    <property type="project" value="TreeGrafter"/>
</dbReference>
<keyword evidence="9" id="KW-0413">Isomerase</keyword>
<dbReference type="Proteomes" id="UP000006426">
    <property type="component" value="Plasmid pmppla107"/>
</dbReference>
<dbReference type="Gene3D" id="3.40.50.300">
    <property type="entry name" value="P-loop containing nucleotide triphosphate hydrolases"/>
    <property type="match status" value="2"/>
</dbReference>
<dbReference type="SMART" id="SM00341">
    <property type="entry name" value="HRDC"/>
    <property type="match status" value="1"/>
</dbReference>
<dbReference type="Pfam" id="PF00570">
    <property type="entry name" value="HRDC"/>
    <property type="match status" value="1"/>
</dbReference>
<dbReference type="GO" id="GO:0009378">
    <property type="term" value="F:four-way junction helicase activity"/>
    <property type="evidence" value="ECO:0007669"/>
    <property type="project" value="TreeGrafter"/>
</dbReference>
<keyword evidence="17" id="KW-0614">Plasmid</keyword>
<keyword evidence="5" id="KW-0378">Hydrolase</keyword>
<dbReference type="SMART" id="SM00490">
    <property type="entry name" value="HELICc"/>
    <property type="match status" value="1"/>
</dbReference>
<dbReference type="PROSITE" id="PS51192">
    <property type="entry name" value="HELICASE_ATP_BIND_1"/>
    <property type="match status" value="1"/>
</dbReference>
<proteinExistence type="inferred from homology"/>
<keyword evidence="6 17" id="KW-0347">Helicase</keyword>
<evidence type="ECO:0000256" key="5">
    <source>
        <dbReference type="ARBA" id="ARBA00022801"/>
    </source>
</evidence>
<evidence type="ECO:0000256" key="4">
    <source>
        <dbReference type="ARBA" id="ARBA00022741"/>
    </source>
</evidence>
<dbReference type="Pfam" id="PF16124">
    <property type="entry name" value="RecQ_Zn_bind"/>
    <property type="match status" value="1"/>
</dbReference>
<evidence type="ECO:0000259" key="15">
    <source>
        <dbReference type="PROSITE" id="PS51192"/>
    </source>
</evidence>
<dbReference type="Pfam" id="PF00271">
    <property type="entry name" value="Helicase_C"/>
    <property type="match status" value="1"/>
</dbReference>
<dbReference type="GO" id="GO:0005524">
    <property type="term" value="F:ATP binding"/>
    <property type="evidence" value="ECO:0007669"/>
    <property type="project" value="UniProtKB-KW"/>
</dbReference>
<dbReference type="GO" id="GO:0046872">
    <property type="term" value="F:metal ion binding"/>
    <property type="evidence" value="ECO:0007669"/>
    <property type="project" value="UniProtKB-KW"/>
</dbReference>
<dbReference type="GO" id="GO:0006310">
    <property type="term" value="P:DNA recombination"/>
    <property type="evidence" value="ECO:0007669"/>
    <property type="project" value="InterPro"/>
</dbReference>
<evidence type="ECO:0000256" key="8">
    <source>
        <dbReference type="ARBA" id="ARBA00023125"/>
    </source>
</evidence>
<comment type="cofactor">
    <cofactor evidence="1">
        <name>Mg(2+)</name>
        <dbReference type="ChEBI" id="CHEBI:18420"/>
    </cofactor>
</comment>
<keyword evidence="7" id="KW-0067">ATP-binding</keyword>
<evidence type="ECO:0000256" key="7">
    <source>
        <dbReference type="ARBA" id="ARBA00022840"/>
    </source>
</evidence>
<evidence type="ECO:0000256" key="2">
    <source>
        <dbReference type="ARBA" id="ARBA00005446"/>
    </source>
</evidence>
<dbReference type="PANTHER" id="PTHR13710">
    <property type="entry name" value="DNA HELICASE RECQ FAMILY MEMBER"/>
    <property type="match status" value="1"/>
</dbReference>
<dbReference type="InterPro" id="IPR027417">
    <property type="entry name" value="P-loop_NTPase"/>
</dbReference>
<dbReference type="RefSeq" id="WP_005742420.1">
    <property type="nucleotide sequence ID" value="NZ_CP031226.1"/>
</dbReference>
<dbReference type="Gene3D" id="1.10.10.10">
    <property type="entry name" value="Winged helix-like DNA-binding domain superfamily/Winged helix DNA-binding domain"/>
    <property type="match status" value="1"/>
</dbReference>
<dbReference type="InterPro" id="IPR032284">
    <property type="entry name" value="RecQ_Zn-bd"/>
</dbReference>
<dbReference type="AlphaFoldDB" id="A0AAD0M498"/>
<dbReference type="SUPFAM" id="SSF52540">
    <property type="entry name" value="P-loop containing nucleoside triphosphate hydrolases"/>
    <property type="match status" value="1"/>
</dbReference>
<accession>A0AAD0M498</accession>
<evidence type="ECO:0000313" key="17">
    <source>
        <dbReference type="EMBL" id="AXH59407.1"/>
    </source>
</evidence>
<evidence type="ECO:0000313" key="18">
    <source>
        <dbReference type="Proteomes" id="UP000006426"/>
    </source>
</evidence>
<dbReference type="GO" id="GO:0003677">
    <property type="term" value="F:DNA binding"/>
    <property type="evidence" value="ECO:0007669"/>
    <property type="project" value="UniProtKB-KW"/>
</dbReference>
<dbReference type="InterPro" id="IPR001650">
    <property type="entry name" value="Helicase_C-like"/>
</dbReference>
<dbReference type="InterPro" id="IPR044876">
    <property type="entry name" value="HRDC_dom_sf"/>
</dbReference>
<dbReference type="GO" id="GO:0043590">
    <property type="term" value="C:bacterial nucleoid"/>
    <property type="evidence" value="ECO:0007669"/>
    <property type="project" value="TreeGrafter"/>
</dbReference>
<dbReference type="EC" id="5.6.2.4" evidence="11"/>
<evidence type="ECO:0000256" key="1">
    <source>
        <dbReference type="ARBA" id="ARBA00001946"/>
    </source>
</evidence>
<keyword evidence="3" id="KW-0479">Metal-binding</keyword>
<geneLocation type="plasmid" evidence="18">
    <name>pmppla107</name>
</geneLocation>
<name>A0AAD0M498_PSEAV</name>
<evidence type="ECO:0000256" key="9">
    <source>
        <dbReference type="ARBA" id="ARBA00023235"/>
    </source>
</evidence>
<feature type="domain" description="HRDC" evidence="14">
    <location>
        <begin position="599"/>
        <end position="678"/>
    </location>
</feature>
<evidence type="ECO:0000256" key="11">
    <source>
        <dbReference type="ARBA" id="ARBA00034808"/>
    </source>
</evidence>
<dbReference type="PROSITE" id="PS50967">
    <property type="entry name" value="HRDC"/>
    <property type="match status" value="1"/>
</dbReference>
<gene>
    <name evidence="17" type="ORF">PLA107_029720</name>
</gene>
<dbReference type="Pfam" id="PF00270">
    <property type="entry name" value="DEAD"/>
    <property type="match status" value="1"/>
</dbReference>